<evidence type="ECO:0000256" key="1">
    <source>
        <dbReference type="SAM" id="Phobius"/>
    </source>
</evidence>
<keyword evidence="1" id="KW-1133">Transmembrane helix</keyword>
<proteinExistence type="predicted"/>
<keyword evidence="1" id="KW-0472">Membrane</keyword>
<dbReference type="Proteomes" id="UP001148838">
    <property type="component" value="Unassembled WGS sequence"/>
</dbReference>
<feature type="transmembrane region" description="Helical" evidence="1">
    <location>
        <begin position="470"/>
        <end position="492"/>
    </location>
</feature>
<protein>
    <submittedName>
        <fullName evidence="2">Uncharacterized protein</fullName>
    </submittedName>
</protein>
<feature type="transmembrane region" description="Helical" evidence="1">
    <location>
        <begin position="298"/>
        <end position="322"/>
    </location>
</feature>
<evidence type="ECO:0000313" key="2">
    <source>
        <dbReference type="EMBL" id="KAJ4434727.1"/>
    </source>
</evidence>
<feature type="transmembrane region" description="Helical" evidence="1">
    <location>
        <begin position="402"/>
        <end position="426"/>
    </location>
</feature>
<organism evidence="2 3">
    <name type="scientific">Periplaneta americana</name>
    <name type="common">American cockroach</name>
    <name type="synonym">Blatta americana</name>
    <dbReference type="NCBI Taxonomy" id="6978"/>
    <lineage>
        <taxon>Eukaryota</taxon>
        <taxon>Metazoa</taxon>
        <taxon>Ecdysozoa</taxon>
        <taxon>Arthropoda</taxon>
        <taxon>Hexapoda</taxon>
        <taxon>Insecta</taxon>
        <taxon>Pterygota</taxon>
        <taxon>Neoptera</taxon>
        <taxon>Polyneoptera</taxon>
        <taxon>Dictyoptera</taxon>
        <taxon>Blattodea</taxon>
        <taxon>Blattoidea</taxon>
        <taxon>Blattidae</taxon>
        <taxon>Blattinae</taxon>
        <taxon>Periplaneta</taxon>
    </lineage>
</organism>
<keyword evidence="3" id="KW-1185">Reference proteome</keyword>
<feature type="transmembrane region" description="Helical" evidence="1">
    <location>
        <begin position="87"/>
        <end position="108"/>
    </location>
</feature>
<keyword evidence="1" id="KW-0812">Transmembrane</keyword>
<reference evidence="2 3" key="1">
    <citation type="journal article" date="2022" name="Allergy">
        <title>Genome assembly and annotation of Periplaneta americana reveal a comprehensive cockroach allergen profile.</title>
        <authorList>
            <person name="Wang L."/>
            <person name="Xiong Q."/>
            <person name="Saelim N."/>
            <person name="Wang L."/>
            <person name="Nong W."/>
            <person name="Wan A.T."/>
            <person name="Shi M."/>
            <person name="Liu X."/>
            <person name="Cao Q."/>
            <person name="Hui J.H.L."/>
            <person name="Sookrung N."/>
            <person name="Leung T.F."/>
            <person name="Tungtrongchitr A."/>
            <person name="Tsui S.K.W."/>
        </authorList>
    </citation>
    <scope>NUCLEOTIDE SEQUENCE [LARGE SCALE GENOMIC DNA]</scope>
    <source>
        <strain evidence="2">PWHHKU_190912</strain>
    </source>
</reference>
<accession>A0ABQ8SKS5</accession>
<sequence>MELDERNITGHSIQVFVVMVVTVIIQLEHIKTLEKIQKRALKCCRNNSPLKWDTLTDRRTRIRLCAMFKTYRGSRERRPYSNNGVQLQNISVAAVITFHLLDVTFLFFRRRVHRQVKRSTRRKLRVALIMSLPNDWGFNLDHLAFIHQSCISFKIENFFATHMDNECVDADFGYFYEPYGEFCESKEQLYSYMEKEVSVIEKCGGRTKVETSEVLCVECSILRGINMDSVRVSVESGMSDDGEDKEGRRGNPVPFCFAEHLIHVPCDNAPDLVYRYVTKNRDIIRDWFNHARVVCFDVFFSFTMCSLPCFHNFILDIMYYIVFLRIRFQHFLPRFHVFHSFRLHLHMFLRFVIQCHVFRSFLLHHRVFNDFSSSPSYVSSFCYSVSCVSKFSSSSPVVNFDVFFLITVCSLPFFHDFILGIVYHIVVVCFDVFFLITVCSLSFFHNFILSIVCHIVFFRTSFQHFLPRCHVFHSFILHLYVILPFLIQCRVFRRFLLHRRVLIAVLS</sequence>
<evidence type="ECO:0000313" key="3">
    <source>
        <dbReference type="Proteomes" id="UP001148838"/>
    </source>
</evidence>
<feature type="transmembrane region" description="Helical" evidence="1">
    <location>
        <begin position="12"/>
        <end position="30"/>
    </location>
</feature>
<comment type="caution">
    <text evidence="2">The sequence shown here is derived from an EMBL/GenBank/DDBJ whole genome shotgun (WGS) entry which is preliminary data.</text>
</comment>
<feature type="transmembrane region" description="Helical" evidence="1">
    <location>
        <begin position="433"/>
        <end position="458"/>
    </location>
</feature>
<dbReference type="EMBL" id="JAJSOF020000025">
    <property type="protein sequence ID" value="KAJ4434727.1"/>
    <property type="molecule type" value="Genomic_DNA"/>
</dbReference>
<name>A0ABQ8SKS5_PERAM</name>
<gene>
    <name evidence="2" type="ORF">ANN_23295</name>
</gene>